<dbReference type="GO" id="GO:0051539">
    <property type="term" value="F:4 iron, 4 sulfur cluster binding"/>
    <property type="evidence" value="ECO:0007669"/>
    <property type="project" value="UniProtKB-KW"/>
</dbReference>
<keyword evidence="1" id="KW-0004">4Fe-4S</keyword>
<keyword evidence="4" id="KW-0408">Iron</keyword>
<dbReference type="PROSITE" id="PS00198">
    <property type="entry name" value="4FE4S_FER_1"/>
    <property type="match status" value="2"/>
</dbReference>
<evidence type="ECO:0000259" key="8">
    <source>
        <dbReference type="PROSITE" id="PS51379"/>
    </source>
</evidence>
<dbReference type="InterPro" id="IPR017900">
    <property type="entry name" value="4Fe4S_Fe_S_CS"/>
</dbReference>
<keyword evidence="5" id="KW-0411">Iron-sulfur</keyword>
<keyword evidence="7" id="KW-1133">Transmembrane helix</keyword>
<evidence type="ECO:0000256" key="5">
    <source>
        <dbReference type="ARBA" id="ARBA00023014"/>
    </source>
</evidence>
<proteinExistence type="predicted"/>
<dbReference type="InterPro" id="IPR036197">
    <property type="entry name" value="NarG-like_sf"/>
</dbReference>
<dbReference type="InterPro" id="IPR009051">
    <property type="entry name" value="Helical_ferredxn"/>
</dbReference>
<dbReference type="OrthoDB" id="5241828at2"/>
<dbReference type="PANTHER" id="PTHR43255">
    <property type="entry name" value="IRON-SULFUR-BINDING OXIDOREDUCTASE FADF-RELATED-RELATED"/>
    <property type="match status" value="1"/>
</dbReference>
<evidence type="ECO:0000256" key="4">
    <source>
        <dbReference type="ARBA" id="ARBA00023004"/>
    </source>
</evidence>
<evidence type="ECO:0000256" key="2">
    <source>
        <dbReference type="ARBA" id="ARBA00022723"/>
    </source>
</evidence>
<dbReference type="Proteomes" id="UP000471031">
    <property type="component" value="Unassembled WGS sequence"/>
</dbReference>
<evidence type="ECO:0000256" key="7">
    <source>
        <dbReference type="SAM" id="Phobius"/>
    </source>
</evidence>
<feature type="region of interest" description="Disordered" evidence="6">
    <location>
        <begin position="324"/>
        <end position="347"/>
    </location>
</feature>
<keyword evidence="7" id="KW-0472">Membrane</keyword>
<dbReference type="SUPFAM" id="SSF46548">
    <property type="entry name" value="alpha-helical ferredoxin"/>
    <property type="match status" value="1"/>
</dbReference>
<feature type="transmembrane region" description="Helical" evidence="7">
    <location>
        <begin position="112"/>
        <end position="130"/>
    </location>
</feature>
<organism evidence="9 10">
    <name type="scientific">Heliomicrobium gestii</name>
    <name type="common">Heliobacterium gestii</name>
    <dbReference type="NCBI Taxonomy" id="2699"/>
    <lineage>
        <taxon>Bacteria</taxon>
        <taxon>Bacillati</taxon>
        <taxon>Bacillota</taxon>
        <taxon>Clostridia</taxon>
        <taxon>Eubacteriales</taxon>
        <taxon>Heliobacteriaceae</taxon>
        <taxon>Heliomicrobium</taxon>
    </lineage>
</organism>
<feature type="transmembrane region" description="Helical" evidence="7">
    <location>
        <begin position="197"/>
        <end position="216"/>
    </location>
</feature>
<feature type="transmembrane region" description="Helical" evidence="7">
    <location>
        <begin position="172"/>
        <end position="190"/>
    </location>
</feature>
<accession>A0A845LMK1</accession>
<feature type="transmembrane region" description="Helical" evidence="7">
    <location>
        <begin position="68"/>
        <end position="89"/>
    </location>
</feature>
<feature type="domain" description="4Fe-4S ferredoxin-type" evidence="8">
    <location>
        <begin position="265"/>
        <end position="295"/>
    </location>
</feature>
<feature type="transmembrane region" description="Helical" evidence="7">
    <location>
        <begin position="6"/>
        <end position="22"/>
    </location>
</feature>
<comment type="caution">
    <text evidence="9">The sequence shown here is derived from an EMBL/GenBank/DDBJ whole genome shotgun (WGS) entry which is preliminary data.</text>
</comment>
<keyword evidence="3" id="KW-0560">Oxidoreductase</keyword>
<dbReference type="InterPro" id="IPR004017">
    <property type="entry name" value="Cys_rich_dom"/>
</dbReference>
<evidence type="ECO:0000256" key="1">
    <source>
        <dbReference type="ARBA" id="ARBA00022485"/>
    </source>
</evidence>
<sequence>MNGLNAAAFSALLAVAGGYTLYEIRRRYQYTQLGKPEDRFDRSDERWKAFFTHVLGQKKVLQDPVSGGLHLLIMWGFLILGLGVLNMVAEGLFSHPLPGVGDNPAYLLLKDLFLVLVAVGVIGSLLRRTVFKPARLENSGEAFLILIFILIIVSSEALSHGAQFAAGEGVKQMAYAPVAALASQFFAGYSPEQAEKAVWIFWWVHFVTMFAFAVLIPQSKHLHLVFAPFNAYWKSLEPKGALSKIDFEDESVESYGVAKMEDFTWKQLFDAYTCVQCGRCTDQCPAYQTGKPLNPKALHVTLRQHIDEKGPLLERIRRNGGHAQEGAANEALQAARETAATADSASGEAADCLTEAEQALLEKKVTGEVFSEDFFWSCTTCRGCMEACPVSNEHIPKLVEMRRYMVLTESEFPEDVQRTFNNMEKQGNPWGLPKGRRGEWADGLDVPTWDEAPEAEYLLYVGCAGSFDDRARKITASLTRLLQKAGVSFAILGGDEWCCGETARRMGNEYLYQEMAMTNVETWKELNIHKIITACPHCFNTLKNEYPQFGGDFEVIHHTVLLEQLVREGKLRPAKPVELTVTFHDSCYLGRYNEIYEPPRKVLAAVNGVKLAEMPRSLEKSFCCGAGGGRMWMEEHLGSRINENRTDEALQTGADVICSACPYCLTMLTDGCKAREAEGRVQTLDLAELLERSL</sequence>
<protein>
    <submittedName>
        <fullName evidence="9">4Fe-4S dicluster domain-containing protein</fullName>
    </submittedName>
</protein>
<dbReference type="PANTHER" id="PTHR43255:SF1">
    <property type="entry name" value="IRON-SULFUR-BINDING OXIDOREDUCTASE FADF-RELATED"/>
    <property type="match status" value="1"/>
</dbReference>
<dbReference type="GO" id="GO:0046872">
    <property type="term" value="F:metal ion binding"/>
    <property type="evidence" value="ECO:0007669"/>
    <property type="project" value="UniProtKB-KW"/>
</dbReference>
<evidence type="ECO:0000313" key="10">
    <source>
        <dbReference type="Proteomes" id="UP000471031"/>
    </source>
</evidence>
<dbReference type="Pfam" id="PF02754">
    <property type="entry name" value="CCG"/>
    <property type="match status" value="2"/>
</dbReference>
<evidence type="ECO:0000256" key="3">
    <source>
        <dbReference type="ARBA" id="ARBA00023002"/>
    </source>
</evidence>
<dbReference type="GO" id="GO:0005886">
    <property type="term" value="C:plasma membrane"/>
    <property type="evidence" value="ECO:0007669"/>
    <property type="project" value="TreeGrafter"/>
</dbReference>
<dbReference type="SUPFAM" id="SSF103501">
    <property type="entry name" value="Respiratory nitrate reductase 1 gamma chain"/>
    <property type="match status" value="1"/>
</dbReference>
<keyword evidence="2" id="KW-0479">Metal-binding</keyword>
<dbReference type="Gene3D" id="1.20.950.20">
    <property type="entry name" value="Transmembrane di-heme cytochromes, Chain C"/>
    <property type="match status" value="1"/>
</dbReference>
<dbReference type="GO" id="GO:0016491">
    <property type="term" value="F:oxidoreductase activity"/>
    <property type="evidence" value="ECO:0007669"/>
    <property type="project" value="UniProtKB-KW"/>
</dbReference>
<reference evidence="9 10" key="1">
    <citation type="submission" date="2020-01" db="EMBL/GenBank/DDBJ databases">
        <title>Whole genome sequence of Heliobacterium gestii DSM 11169.</title>
        <authorList>
            <person name="Kyndt J.A."/>
            <person name="Meyer T.E."/>
        </authorList>
    </citation>
    <scope>NUCLEOTIDE SEQUENCE [LARGE SCALE GENOMIC DNA]</scope>
    <source>
        <strain evidence="9 10">DSM 11169</strain>
    </source>
</reference>
<dbReference type="EMBL" id="WXEX01000013">
    <property type="protein sequence ID" value="MZP44116.1"/>
    <property type="molecule type" value="Genomic_DNA"/>
</dbReference>
<dbReference type="Pfam" id="PF13183">
    <property type="entry name" value="Fer4_8"/>
    <property type="match status" value="1"/>
</dbReference>
<dbReference type="PROSITE" id="PS51379">
    <property type="entry name" value="4FE4S_FER_2"/>
    <property type="match status" value="1"/>
</dbReference>
<feature type="transmembrane region" description="Helical" evidence="7">
    <location>
        <begin position="142"/>
        <end position="166"/>
    </location>
</feature>
<evidence type="ECO:0000313" key="9">
    <source>
        <dbReference type="EMBL" id="MZP44116.1"/>
    </source>
</evidence>
<name>A0A845LMK1_HELGE</name>
<evidence type="ECO:0000256" key="6">
    <source>
        <dbReference type="SAM" id="MobiDB-lite"/>
    </source>
</evidence>
<gene>
    <name evidence="9" type="ORF">GTO89_13840</name>
</gene>
<keyword evidence="7" id="KW-0812">Transmembrane</keyword>
<dbReference type="Gene3D" id="1.10.1060.10">
    <property type="entry name" value="Alpha-helical ferredoxin"/>
    <property type="match status" value="1"/>
</dbReference>
<dbReference type="AlphaFoldDB" id="A0A845LMK1"/>
<dbReference type="InterPro" id="IPR017896">
    <property type="entry name" value="4Fe4S_Fe-S-bd"/>
</dbReference>
<keyword evidence="10" id="KW-1185">Reference proteome</keyword>
<dbReference type="RefSeq" id="WP_161262689.1">
    <property type="nucleotide sequence ID" value="NZ_JAFBDC010000012.1"/>
</dbReference>
<dbReference type="InterPro" id="IPR051460">
    <property type="entry name" value="HdrC_iron-sulfur_subunit"/>
</dbReference>